<reference evidence="3" key="1">
    <citation type="submission" date="2020-04" db="EMBL/GenBank/DDBJ databases">
        <authorList>
            <person name="Neveu A P."/>
        </authorList>
    </citation>
    <scope>NUCLEOTIDE SEQUENCE</scope>
    <source>
        <tissue evidence="3">Whole embryo</tissue>
    </source>
</reference>
<proteinExistence type="evidence at transcript level"/>
<evidence type="ECO:0000256" key="2">
    <source>
        <dbReference type="SAM" id="MobiDB-lite"/>
    </source>
</evidence>
<organism evidence="3">
    <name type="scientific">Phallusia mammillata</name>
    <dbReference type="NCBI Taxonomy" id="59560"/>
    <lineage>
        <taxon>Eukaryota</taxon>
        <taxon>Metazoa</taxon>
        <taxon>Chordata</taxon>
        <taxon>Tunicata</taxon>
        <taxon>Ascidiacea</taxon>
        <taxon>Phlebobranchia</taxon>
        <taxon>Ascidiidae</taxon>
        <taxon>Phallusia</taxon>
    </lineage>
</organism>
<dbReference type="SUPFAM" id="SSF53335">
    <property type="entry name" value="S-adenosyl-L-methionine-dependent methyltransferases"/>
    <property type="match status" value="1"/>
</dbReference>
<evidence type="ECO:0000313" key="3">
    <source>
        <dbReference type="EMBL" id="CAB3264708.1"/>
    </source>
</evidence>
<feature type="compositionally biased region" description="Polar residues" evidence="2">
    <location>
        <begin position="360"/>
        <end position="369"/>
    </location>
</feature>
<dbReference type="GO" id="GO:0004719">
    <property type="term" value="F:protein-L-isoaspartate (D-aspartate) O-methyltransferase activity"/>
    <property type="evidence" value="ECO:0007669"/>
    <property type="project" value="InterPro"/>
</dbReference>
<feature type="compositionally biased region" description="Polar residues" evidence="2">
    <location>
        <begin position="316"/>
        <end position="325"/>
    </location>
</feature>
<name>A0A6F9DNY8_9ASCI</name>
<dbReference type="GO" id="GO:0032259">
    <property type="term" value="P:methylation"/>
    <property type="evidence" value="ECO:0007669"/>
    <property type="project" value="UniProtKB-KW"/>
</dbReference>
<dbReference type="PANTHER" id="PTHR11579:SF9">
    <property type="entry name" value="PROTEIN-L-ISOASPARTATE O-METHYLTRANSFERASE"/>
    <property type="match status" value="1"/>
</dbReference>
<feature type="compositionally biased region" description="Basic and acidic residues" evidence="2">
    <location>
        <begin position="397"/>
        <end position="414"/>
    </location>
</feature>
<dbReference type="PANTHER" id="PTHR11579">
    <property type="entry name" value="PROTEIN-L-ISOASPARTATE O-METHYLTRANSFERASE"/>
    <property type="match status" value="1"/>
</dbReference>
<comment type="similarity">
    <text evidence="1">Belongs to the methyltransferase superfamily. L-isoaspartyl/D-aspartyl protein methyltransferase family.</text>
</comment>
<protein>
    <submittedName>
        <fullName evidence="3">Protein-L-isoaspartate O-methyltransferase domain-containing protein 1</fullName>
    </submittedName>
</protein>
<sequence>MGGAVSAGENNDELIDNLLEANYIKSQNIENIFRAVDRGNYYLPGHRDTAYHDLAWKHEHLHISAPCIYSEVMGSLDLKPGLSFLNIGSGTGYFSTMAGLMLGENGINHGIELHSDVVEYAKVKVEEFIASSHAFDRYTFCEPQFVVGNCLQISPDSPGYDRIYCGAACPTEYETFMKGLLNINGILVMPLNDQVRHKLQVITRLEQKKWESKSILSVNFASLVVDQDKDSPQPVLLPERNAPSLQFLCRVCVRRRLSENFHNGSNRIHKKKMQDSTDTDSGKSSTESGNRAGAISDSEIESETEKDSPVSKVRRSSSILNVATGTVTDVSDDGNNNGNTNDTHKTLNPSEDYPLEPPEQQESTTNAVTDSVESMEVESGEVTRKTKSNPPSSSSDTRLEDNGADKATETDKKNGSSNGKLKRTKRGCYQFLRRRHKNRKTEDSSSSSTQSNGDNSTETNSEQSGQGRTFLMYEETARNSDDTNDARRTTSVNIHVSSDSTTLRSFLIGMSSRSPSSTVRTNDLLSFITDRAVRRLNNNRALAAKIEAEGETVFDMEVNPSRNVFRHAMMQLPVPEAIKQYLLYYREQ</sequence>
<dbReference type="GO" id="GO:0005737">
    <property type="term" value="C:cytoplasm"/>
    <property type="evidence" value="ECO:0007669"/>
    <property type="project" value="TreeGrafter"/>
</dbReference>
<dbReference type="EMBL" id="LR788846">
    <property type="protein sequence ID" value="CAB3264708.1"/>
    <property type="molecule type" value="mRNA"/>
</dbReference>
<dbReference type="AlphaFoldDB" id="A0A6F9DNY8"/>
<dbReference type="InterPro" id="IPR029063">
    <property type="entry name" value="SAM-dependent_MTases_sf"/>
</dbReference>
<accession>A0A6F9DNY8</accession>
<gene>
    <name evidence="3" type="primary">Pcmtd1</name>
</gene>
<feature type="region of interest" description="Disordered" evidence="2">
    <location>
        <begin position="263"/>
        <end position="468"/>
    </location>
</feature>
<feature type="compositionally biased region" description="Low complexity" evidence="2">
    <location>
        <begin position="326"/>
        <end position="341"/>
    </location>
</feature>
<feature type="compositionally biased region" description="Low complexity" evidence="2">
    <location>
        <begin position="444"/>
        <end position="457"/>
    </location>
</feature>
<feature type="compositionally biased region" description="Polar residues" evidence="2">
    <location>
        <begin position="458"/>
        <end position="467"/>
    </location>
</feature>
<feature type="compositionally biased region" description="Basic residues" evidence="2">
    <location>
        <begin position="420"/>
        <end position="439"/>
    </location>
</feature>
<keyword evidence="3" id="KW-0489">Methyltransferase</keyword>
<dbReference type="InterPro" id="IPR000682">
    <property type="entry name" value="PCMT"/>
</dbReference>
<evidence type="ECO:0000256" key="1">
    <source>
        <dbReference type="ARBA" id="ARBA00005369"/>
    </source>
</evidence>
<keyword evidence="3" id="KW-0808">Transferase</keyword>
<dbReference type="Gene3D" id="3.40.50.150">
    <property type="entry name" value="Vaccinia Virus protein VP39"/>
    <property type="match status" value="1"/>
</dbReference>
<dbReference type="Pfam" id="PF01135">
    <property type="entry name" value="PCMT"/>
    <property type="match status" value="1"/>
</dbReference>